<dbReference type="PANTHER" id="PTHR34069:SF3">
    <property type="entry name" value="ACYL-COA:ACYL-COA ALKYLTRANSFERASE"/>
    <property type="match status" value="1"/>
</dbReference>
<dbReference type="EMBL" id="LAZR01057170">
    <property type="protein sequence ID" value="KKK72620.1"/>
    <property type="molecule type" value="Genomic_DNA"/>
</dbReference>
<evidence type="ECO:0000313" key="1">
    <source>
        <dbReference type="EMBL" id="KKK72620.1"/>
    </source>
</evidence>
<protein>
    <recommendedName>
        <fullName evidence="2">Beta-ketoacyl-[acyl-carrier-protein] synthase III N-terminal domain-containing protein</fullName>
    </recommendedName>
</protein>
<dbReference type="GO" id="GO:0016746">
    <property type="term" value="F:acyltransferase activity"/>
    <property type="evidence" value="ECO:0007669"/>
    <property type="project" value="UniProtKB-KW"/>
</dbReference>
<name>A0A0F8YG02_9ZZZZ</name>
<reference evidence="1" key="1">
    <citation type="journal article" date="2015" name="Nature">
        <title>Complex archaea that bridge the gap between prokaryotes and eukaryotes.</title>
        <authorList>
            <person name="Spang A."/>
            <person name="Saw J.H."/>
            <person name="Jorgensen S.L."/>
            <person name="Zaremba-Niedzwiedzka K."/>
            <person name="Martijn J."/>
            <person name="Lind A.E."/>
            <person name="van Eijk R."/>
            <person name="Schleper C."/>
            <person name="Guy L."/>
            <person name="Ettema T.J."/>
        </authorList>
    </citation>
    <scope>NUCLEOTIDE SEQUENCE</scope>
</reference>
<dbReference type="Gene3D" id="3.40.47.10">
    <property type="match status" value="1"/>
</dbReference>
<feature type="non-terminal residue" evidence="1">
    <location>
        <position position="133"/>
    </location>
</feature>
<dbReference type="SUPFAM" id="SSF53901">
    <property type="entry name" value="Thiolase-like"/>
    <property type="match status" value="1"/>
</dbReference>
<dbReference type="AlphaFoldDB" id="A0A0F8YG02"/>
<evidence type="ECO:0008006" key="2">
    <source>
        <dbReference type="Google" id="ProtNLM"/>
    </source>
</evidence>
<organism evidence="1">
    <name type="scientific">marine sediment metagenome</name>
    <dbReference type="NCBI Taxonomy" id="412755"/>
    <lineage>
        <taxon>unclassified sequences</taxon>
        <taxon>metagenomes</taxon>
        <taxon>ecological metagenomes</taxon>
    </lineage>
</organism>
<sequence>MRFHNVCLETFAYSLPEQIVTSEQIESWLEPLYTRLRLPEGRLELMSGIAQRRFWPPGMLPSEKSIETAEKAIRIAGIDRQHIGALIHGSVCRDFLEPATACGVHRRLGLPGGCMIYDVSNACLGLLNGVVQV</sequence>
<comment type="caution">
    <text evidence="1">The sequence shown here is derived from an EMBL/GenBank/DDBJ whole genome shotgun (WGS) entry which is preliminary data.</text>
</comment>
<accession>A0A0F8YG02</accession>
<dbReference type="GO" id="GO:0044550">
    <property type="term" value="P:secondary metabolite biosynthetic process"/>
    <property type="evidence" value="ECO:0007669"/>
    <property type="project" value="TreeGrafter"/>
</dbReference>
<gene>
    <name evidence="1" type="ORF">LCGC14_2902040</name>
</gene>
<proteinExistence type="predicted"/>
<dbReference type="InterPro" id="IPR016039">
    <property type="entry name" value="Thiolase-like"/>
</dbReference>
<dbReference type="PANTHER" id="PTHR34069">
    <property type="entry name" value="3-OXOACYL-[ACYL-CARRIER-PROTEIN] SYNTHASE 3"/>
    <property type="match status" value="1"/>
</dbReference>